<evidence type="ECO:0000256" key="4">
    <source>
        <dbReference type="SAM" id="SignalP"/>
    </source>
</evidence>
<dbReference type="PROSITE" id="PS50005">
    <property type="entry name" value="TPR"/>
    <property type="match status" value="5"/>
</dbReference>
<organism evidence="5 6">
    <name type="scientific">Paracidobacterium acidisoli</name>
    <dbReference type="NCBI Taxonomy" id="2303751"/>
    <lineage>
        <taxon>Bacteria</taxon>
        <taxon>Pseudomonadati</taxon>
        <taxon>Acidobacteriota</taxon>
        <taxon>Terriglobia</taxon>
        <taxon>Terriglobales</taxon>
        <taxon>Acidobacteriaceae</taxon>
        <taxon>Paracidobacterium</taxon>
    </lineage>
</organism>
<gene>
    <name evidence="5" type="ORF">D0Y96_17815</name>
</gene>
<evidence type="ECO:0000256" key="2">
    <source>
        <dbReference type="ARBA" id="ARBA00022803"/>
    </source>
</evidence>
<evidence type="ECO:0000256" key="3">
    <source>
        <dbReference type="PROSITE-ProRule" id="PRU00339"/>
    </source>
</evidence>
<dbReference type="Gene3D" id="1.25.40.10">
    <property type="entry name" value="Tetratricopeptide repeat domain"/>
    <property type="match status" value="4"/>
</dbReference>
<dbReference type="SMART" id="SM00028">
    <property type="entry name" value="TPR"/>
    <property type="match status" value="11"/>
</dbReference>
<dbReference type="Pfam" id="PF13414">
    <property type="entry name" value="TPR_11"/>
    <property type="match status" value="1"/>
</dbReference>
<dbReference type="Pfam" id="PF14559">
    <property type="entry name" value="TPR_19"/>
    <property type="match status" value="2"/>
</dbReference>
<feature type="repeat" description="TPR" evidence="3">
    <location>
        <begin position="311"/>
        <end position="344"/>
    </location>
</feature>
<evidence type="ECO:0000256" key="1">
    <source>
        <dbReference type="ARBA" id="ARBA00022737"/>
    </source>
</evidence>
<name>A0A372IKR2_9BACT</name>
<dbReference type="OrthoDB" id="9766710at2"/>
<keyword evidence="1" id="KW-0677">Repeat</keyword>
<feature type="repeat" description="TPR" evidence="3">
    <location>
        <begin position="176"/>
        <end position="209"/>
    </location>
</feature>
<evidence type="ECO:0000313" key="6">
    <source>
        <dbReference type="Proteomes" id="UP000264702"/>
    </source>
</evidence>
<feature type="chain" id="PRO_5016597338" evidence="4">
    <location>
        <begin position="20"/>
        <end position="705"/>
    </location>
</feature>
<dbReference type="RefSeq" id="WP_117302565.1">
    <property type="nucleotide sequence ID" value="NZ_QVQT02000006.1"/>
</dbReference>
<comment type="caution">
    <text evidence="5">The sequence shown here is derived from an EMBL/GenBank/DDBJ whole genome shotgun (WGS) entry which is preliminary data.</text>
</comment>
<dbReference type="PANTHER" id="PTHR12558:SF13">
    <property type="entry name" value="CELL DIVISION CYCLE PROTEIN 27 HOMOLOG"/>
    <property type="match status" value="1"/>
</dbReference>
<dbReference type="Pfam" id="PF07719">
    <property type="entry name" value="TPR_2"/>
    <property type="match status" value="1"/>
</dbReference>
<dbReference type="InterPro" id="IPR019734">
    <property type="entry name" value="TPR_rpt"/>
</dbReference>
<reference evidence="5 6" key="1">
    <citation type="submission" date="2018-08" db="EMBL/GenBank/DDBJ databases">
        <title>Acidipila sp. 4G-K13, an acidobacterium isolated from forest soil.</title>
        <authorList>
            <person name="Gao Z.-H."/>
            <person name="Qiu L.-H."/>
        </authorList>
    </citation>
    <scope>NUCLEOTIDE SEQUENCE [LARGE SCALE GENOMIC DNA]</scope>
    <source>
        <strain evidence="5 6">4G-K13</strain>
    </source>
</reference>
<dbReference type="InterPro" id="IPR011990">
    <property type="entry name" value="TPR-like_helical_dom_sf"/>
</dbReference>
<feature type="repeat" description="TPR" evidence="3">
    <location>
        <begin position="64"/>
        <end position="97"/>
    </location>
</feature>
<dbReference type="Pfam" id="PF13181">
    <property type="entry name" value="TPR_8"/>
    <property type="match status" value="1"/>
</dbReference>
<dbReference type="Pfam" id="PF13176">
    <property type="entry name" value="TPR_7"/>
    <property type="match status" value="1"/>
</dbReference>
<dbReference type="Pfam" id="PF13432">
    <property type="entry name" value="TPR_16"/>
    <property type="match status" value="1"/>
</dbReference>
<keyword evidence="6" id="KW-1185">Reference proteome</keyword>
<dbReference type="AlphaFoldDB" id="A0A372IKR2"/>
<keyword evidence="2 3" id="KW-0802">TPR repeat</keyword>
<dbReference type="InterPro" id="IPR013105">
    <property type="entry name" value="TPR_2"/>
</dbReference>
<accession>A0A372IKR2</accession>
<evidence type="ECO:0000313" key="5">
    <source>
        <dbReference type="EMBL" id="RFU15506.1"/>
    </source>
</evidence>
<keyword evidence="4" id="KW-0732">Signal</keyword>
<dbReference type="PANTHER" id="PTHR12558">
    <property type="entry name" value="CELL DIVISION CYCLE 16,23,27"/>
    <property type="match status" value="1"/>
</dbReference>
<feature type="repeat" description="TPR" evidence="3">
    <location>
        <begin position="531"/>
        <end position="564"/>
    </location>
</feature>
<dbReference type="Proteomes" id="UP000264702">
    <property type="component" value="Unassembled WGS sequence"/>
</dbReference>
<proteinExistence type="predicted"/>
<feature type="signal peptide" evidence="4">
    <location>
        <begin position="1"/>
        <end position="19"/>
    </location>
</feature>
<sequence length="705" mass="78597">MSRRFYRFSLCTIATFALAASVYGQSTKPENRDTATAATPAAKTAGAETAADTRSSGYYHYMLAHEYEEMATTYGRPEYANRAIEEYKLALDADPSSKYLNSHLAELYFRTGRIKDAILAAQDQIKKDPSDLDAHKLLANIYLRSLGDGQQEPSAQMLQLAIGEYLKITQLEPNNAEDRLLLGRLYAAAHDSAKAEEQFQAARKIDPDSEETVLTIAQLSLDQGDTKHAISVLNSLPDDDQTSRTEFLLGQSYDQEKDTKNAITAYRKALGLEPDNLDVERKLADALLSDNQYDQALAAYKDIAEGDPGDARALLHLSDIYRHQGKFEQALGAIRKAKTIAPDSLEIDYDEGLLKDAVGDFDGAAQDLEKLAESSDHPSGQYSSSEKNNRYLFLDRLANVYREQGKTDLAVATYQKMTALGDDYAERAWQSEVDALRDAHEYDKAADVARTAAEKLPKDSSIQLMLAMQLADTDHADEGLALAKAQLKNTSDNRDVDLALAQMYTRLRRWKDGEESLDAAEKLSTKQDDKLTVYFLRGALLERQKRYDEAEVQFRKVLAIDPGNTMTLNYLGYMLADHGTRLNEALGMIQKAVQLDPLNYAYLDSLGWAYYKMGQYTQAENNLRRASERDSMDPTVHDHLGEVYEKTGRLKLAAAQWELSLNEYAHTVSADMDPGDVGRVQKKLDSARVRLAKEAGSTTVATRPN</sequence>
<feature type="repeat" description="TPR" evidence="3">
    <location>
        <begin position="243"/>
        <end position="276"/>
    </location>
</feature>
<dbReference type="EMBL" id="QVQT01000006">
    <property type="protein sequence ID" value="RFU15506.1"/>
    <property type="molecule type" value="Genomic_DNA"/>
</dbReference>
<protein>
    <submittedName>
        <fullName evidence="5">Tetratricopeptide repeat protein</fullName>
    </submittedName>
</protein>
<dbReference type="SUPFAM" id="SSF48452">
    <property type="entry name" value="TPR-like"/>
    <property type="match status" value="4"/>
</dbReference>